<name>A0ABN0JC79_9GAMM</name>
<evidence type="ECO:0000313" key="4">
    <source>
        <dbReference type="Proteomes" id="UP000013034"/>
    </source>
</evidence>
<evidence type="ECO:0000313" key="3">
    <source>
        <dbReference type="EMBL" id="ENU22672.1"/>
    </source>
</evidence>
<keyword evidence="1" id="KW-0732">Signal</keyword>
<feature type="chain" id="PRO_5045035858" description="DUF6160 domain-containing protein" evidence="1">
    <location>
        <begin position="22"/>
        <end position="342"/>
    </location>
</feature>
<dbReference type="Proteomes" id="UP000013034">
    <property type="component" value="Unassembled WGS sequence"/>
</dbReference>
<dbReference type="RefSeq" id="WP_004655363.1">
    <property type="nucleotide sequence ID" value="NZ_KB849179.1"/>
</dbReference>
<protein>
    <recommendedName>
        <fullName evidence="2">DUF6160 domain-containing protein</fullName>
    </recommendedName>
</protein>
<feature type="signal peptide" evidence="1">
    <location>
        <begin position="1"/>
        <end position="21"/>
    </location>
</feature>
<comment type="caution">
    <text evidence="3">The sequence shown here is derived from an EMBL/GenBank/DDBJ whole genome shotgun (WGS) entry which is preliminary data.</text>
</comment>
<keyword evidence="4" id="KW-1185">Reference proteome</keyword>
<dbReference type="EMBL" id="APOI01000020">
    <property type="protein sequence ID" value="ENU22672.1"/>
    <property type="molecule type" value="Genomic_DNA"/>
</dbReference>
<reference evidence="3 4" key="1">
    <citation type="submission" date="2013-02" db="EMBL/GenBank/DDBJ databases">
        <title>The Genome Sequence of Acinetobacter sp. NIPH 809.</title>
        <authorList>
            <consortium name="The Broad Institute Genome Sequencing Platform"/>
            <consortium name="The Broad Institute Genome Sequencing Center for Infectious Disease"/>
            <person name="Cerqueira G."/>
            <person name="Feldgarden M."/>
            <person name="Courvalin P."/>
            <person name="Perichon B."/>
            <person name="Grillot-Courvalin C."/>
            <person name="Clermont D."/>
            <person name="Rocha E."/>
            <person name="Yoon E.-J."/>
            <person name="Nemec A."/>
            <person name="Walker B."/>
            <person name="Young S.K."/>
            <person name="Zeng Q."/>
            <person name="Gargeya S."/>
            <person name="Fitzgerald M."/>
            <person name="Haas B."/>
            <person name="Abouelleil A."/>
            <person name="Alvarado L."/>
            <person name="Arachchi H.M."/>
            <person name="Berlin A.M."/>
            <person name="Chapman S.B."/>
            <person name="Dewar J."/>
            <person name="Goldberg J."/>
            <person name="Griggs A."/>
            <person name="Gujja S."/>
            <person name="Hansen M."/>
            <person name="Howarth C."/>
            <person name="Imamovic A."/>
            <person name="Larimer J."/>
            <person name="McCowan C."/>
            <person name="Murphy C."/>
            <person name="Neiman D."/>
            <person name="Pearson M."/>
            <person name="Priest M."/>
            <person name="Roberts A."/>
            <person name="Saif S."/>
            <person name="Shea T."/>
            <person name="Sisk P."/>
            <person name="Sykes S."/>
            <person name="Wortman J."/>
            <person name="Nusbaum C."/>
            <person name="Birren B."/>
        </authorList>
    </citation>
    <scope>NUCLEOTIDE SEQUENCE [LARGE SCALE GENOMIC DNA]</scope>
    <source>
        <strain evidence="3 4">NIPH 809</strain>
    </source>
</reference>
<evidence type="ECO:0000259" key="2">
    <source>
        <dbReference type="Pfam" id="PF19657"/>
    </source>
</evidence>
<dbReference type="Pfam" id="PF19657">
    <property type="entry name" value="DUF6160"/>
    <property type="match status" value="1"/>
</dbReference>
<sequence>MVRNKKIGCLSLLLLSPLTMAMQPLDDQSLATMTGQDGLNIGLQVQKIDFKQIAIIDTDGFAKKGETALPKAALVMAARPDATSTPIGIDFVQTFNADGSIQGSTSQLLKAVIDTDKGTGSGGAFANIAVTLGNGVNGMRIRPFSVYLVPDNVDAISSLVGSNYAQKSIFSSGTTLKSNIKELLRTGNIDIEFIANNKPNMNIQLGAAPQGHMVMFGGALKSICGPTTANPDGCNFNLVSGTTGAKFDLQMTGKDSNGFSLNGFYAGVYNEATDGTTTTSGGLVFGNIGTSDKFNLSLNNIKLGEMGNTDPNAFNNLPNGSMGNFGIKGASITDFKMKVSGM</sequence>
<evidence type="ECO:0000256" key="1">
    <source>
        <dbReference type="SAM" id="SignalP"/>
    </source>
</evidence>
<dbReference type="InterPro" id="IPR046158">
    <property type="entry name" value="DUF6160"/>
</dbReference>
<gene>
    <name evidence="3" type="ORF">F993_02573</name>
</gene>
<accession>A0ABN0JC79</accession>
<feature type="domain" description="DUF6160" evidence="2">
    <location>
        <begin position="5"/>
        <end position="61"/>
    </location>
</feature>
<organism evidence="3 4">
    <name type="scientific">Acinetobacter proteolyticus</name>
    <dbReference type="NCBI Taxonomy" id="1776741"/>
    <lineage>
        <taxon>Bacteria</taxon>
        <taxon>Pseudomonadati</taxon>
        <taxon>Pseudomonadota</taxon>
        <taxon>Gammaproteobacteria</taxon>
        <taxon>Moraxellales</taxon>
        <taxon>Moraxellaceae</taxon>
        <taxon>Acinetobacter</taxon>
    </lineage>
</organism>
<proteinExistence type="predicted"/>